<reference evidence="4" key="1">
    <citation type="journal article" date="2019" name="Int. J. Syst. Evol. Microbiol.">
        <title>The Global Catalogue of Microorganisms (GCM) 10K type strain sequencing project: providing services to taxonomists for standard genome sequencing and annotation.</title>
        <authorList>
            <consortium name="The Broad Institute Genomics Platform"/>
            <consortium name="The Broad Institute Genome Sequencing Center for Infectious Disease"/>
            <person name="Wu L."/>
            <person name="Ma J."/>
        </authorList>
    </citation>
    <scope>NUCLEOTIDE SEQUENCE [LARGE SCALE GENOMIC DNA]</scope>
    <source>
        <strain evidence="4">JCM 18304</strain>
    </source>
</reference>
<dbReference type="PANTHER" id="PTHR43441">
    <property type="entry name" value="RIBOSOMAL-PROTEIN-SERINE ACETYLTRANSFERASE"/>
    <property type="match status" value="1"/>
</dbReference>
<evidence type="ECO:0000313" key="3">
    <source>
        <dbReference type="EMBL" id="GAA5195057.1"/>
    </source>
</evidence>
<dbReference type="InterPro" id="IPR000182">
    <property type="entry name" value="GNAT_dom"/>
</dbReference>
<feature type="compositionally biased region" description="Basic and acidic residues" evidence="1">
    <location>
        <begin position="166"/>
        <end position="180"/>
    </location>
</feature>
<dbReference type="EMBL" id="BAABJQ010000023">
    <property type="protein sequence ID" value="GAA5195057.1"/>
    <property type="molecule type" value="Genomic_DNA"/>
</dbReference>
<dbReference type="Gene3D" id="3.40.630.30">
    <property type="match status" value="2"/>
</dbReference>
<dbReference type="PANTHER" id="PTHR43441:SF10">
    <property type="entry name" value="ACETYLTRANSFERASE"/>
    <property type="match status" value="1"/>
</dbReference>
<keyword evidence="4" id="KW-1185">Reference proteome</keyword>
<dbReference type="InterPro" id="IPR016181">
    <property type="entry name" value="Acyl_CoA_acyltransferase"/>
</dbReference>
<feature type="region of interest" description="Disordered" evidence="1">
    <location>
        <begin position="151"/>
        <end position="190"/>
    </location>
</feature>
<dbReference type="CDD" id="cd04301">
    <property type="entry name" value="NAT_SF"/>
    <property type="match status" value="1"/>
</dbReference>
<organism evidence="3 4">
    <name type="scientific">Rugosimonospora acidiphila</name>
    <dbReference type="NCBI Taxonomy" id="556531"/>
    <lineage>
        <taxon>Bacteria</taxon>
        <taxon>Bacillati</taxon>
        <taxon>Actinomycetota</taxon>
        <taxon>Actinomycetes</taxon>
        <taxon>Micromonosporales</taxon>
        <taxon>Micromonosporaceae</taxon>
        <taxon>Rugosimonospora</taxon>
    </lineage>
</organism>
<dbReference type="InterPro" id="IPR051908">
    <property type="entry name" value="Ribosomal_N-acetyltransferase"/>
</dbReference>
<evidence type="ECO:0000256" key="1">
    <source>
        <dbReference type="SAM" id="MobiDB-lite"/>
    </source>
</evidence>
<dbReference type="PROSITE" id="PS51186">
    <property type="entry name" value="GNAT"/>
    <property type="match status" value="2"/>
</dbReference>
<comment type="caution">
    <text evidence="3">The sequence shown here is derived from an EMBL/GenBank/DDBJ whole genome shotgun (WGS) entry which is preliminary data.</text>
</comment>
<protein>
    <recommendedName>
        <fullName evidence="2">N-acetyltransferase domain-containing protein</fullName>
    </recommendedName>
</protein>
<sequence length="405" mass="43098">MEIHAGNMLIRPWQPADAGPVYQACQDPEIQRWTRVPRPYRPEHAADFVTEMSPKAWAGGSAAPLGVFDQATGELLGSCGLVSIRDGSGEVGYWTAPWARGRGVAVTALRAVALFAFESLGLRRVTWHAYLGNHASRLVALRAGVRVHGRTRVVDGPPPGAFGPANDHRAGDHPAGDHPAGDGPGRGQTAPAWRDAWWGTLVPGEVTGQTPPPYAPGSPAARRAALFAGPQPRLPGLAPLGEADVDALTSACQDPESARWTTIPVPYARADAEFFVRRHAPLVWAAGLGAAYQIVDGRGAYAGSVELTLDERDEASAEIGFLVAPWARGRGHATAAVRTICGWAFDALGLTRIVWRAHVGNEASRRVATKAGFTMEGVQRAGCAQRGERRDAWVGSLLATDPRPR</sequence>
<name>A0ABP9SEU8_9ACTN</name>
<accession>A0ABP9SEU8</accession>
<evidence type="ECO:0000313" key="4">
    <source>
        <dbReference type="Proteomes" id="UP001501570"/>
    </source>
</evidence>
<dbReference type="Pfam" id="PF13302">
    <property type="entry name" value="Acetyltransf_3"/>
    <property type="match status" value="2"/>
</dbReference>
<proteinExistence type="predicted"/>
<dbReference type="Proteomes" id="UP001501570">
    <property type="component" value="Unassembled WGS sequence"/>
</dbReference>
<evidence type="ECO:0000259" key="2">
    <source>
        <dbReference type="PROSITE" id="PS51186"/>
    </source>
</evidence>
<feature type="domain" description="N-acetyltransferase" evidence="2">
    <location>
        <begin position="235"/>
        <end position="400"/>
    </location>
</feature>
<feature type="domain" description="N-acetyltransferase" evidence="2">
    <location>
        <begin position="8"/>
        <end position="169"/>
    </location>
</feature>
<dbReference type="SUPFAM" id="SSF55729">
    <property type="entry name" value="Acyl-CoA N-acyltransferases (Nat)"/>
    <property type="match status" value="2"/>
</dbReference>
<gene>
    <name evidence="3" type="ORF">GCM10023322_60900</name>
</gene>